<evidence type="ECO:0000256" key="8">
    <source>
        <dbReference type="RuleBase" id="RU003355"/>
    </source>
</evidence>
<dbReference type="InterPro" id="IPR036852">
    <property type="entry name" value="Peptidase_S8/S53_dom_sf"/>
</dbReference>
<dbReference type="InterPro" id="IPR023827">
    <property type="entry name" value="Peptidase_S8_Asp-AS"/>
</dbReference>
<accession>A0A7S1PGX9</accession>
<dbReference type="FunFam" id="3.40.50.200:FF:000014">
    <property type="entry name" value="Proteinase K"/>
    <property type="match status" value="1"/>
</dbReference>
<dbReference type="PROSITE" id="PS00136">
    <property type="entry name" value="SUBTILASE_ASP"/>
    <property type="match status" value="1"/>
</dbReference>
<feature type="domain" description="EGF-like" evidence="11">
    <location>
        <begin position="407"/>
        <end position="441"/>
    </location>
</feature>
<keyword evidence="5 6" id="KW-1015">Disulfide bond</keyword>
<dbReference type="Pfam" id="PF00082">
    <property type="entry name" value="Peptidase_S8"/>
    <property type="match status" value="1"/>
</dbReference>
<evidence type="ECO:0000256" key="7">
    <source>
        <dbReference type="PROSITE-ProRule" id="PRU01240"/>
    </source>
</evidence>
<feature type="active site" description="Charge relay system" evidence="7">
    <location>
        <position position="335"/>
    </location>
</feature>
<evidence type="ECO:0000313" key="12">
    <source>
        <dbReference type="EMBL" id="CAD9081252.1"/>
    </source>
</evidence>
<feature type="region of interest" description="Disordered" evidence="9">
    <location>
        <begin position="442"/>
        <end position="477"/>
    </location>
</feature>
<dbReference type="PROSITE" id="PS51892">
    <property type="entry name" value="SUBTILASE"/>
    <property type="match status" value="1"/>
</dbReference>
<organism evidence="12">
    <name type="scientific">Percolomonas cosmopolitus</name>
    <dbReference type="NCBI Taxonomy" id="63605"/>
    <lineage>
        <taxon>Eukaryota</taxon>
        <taxon>Discoba</taxon>
        <taxon>Heterolobosea</taxon>
        <taxon>Tetramitia</taxon>
        <taxon>Eutetramitia</taxon>
        <taxon>Percolomonadidae</taxon>
        <taxon>Percolomonas</taxon>
    </lineage>
</organism>
<dbReference type="PANTHER" id="PTHR43806:SF11">
    <property type="entry name" value="CEREVISIN-RELATED"/>
    <property type="match status" value="1"/>
</dbReference>
<dbReference type="SUPFAM" id="SSF52743">
    <property type="entry name" value="Subtilisin-like"/>
    <property type="match status" value="1"/>
</dbReference>
<gene>
    <name evidence="12" type="ORF">PCOS0759_LOCUS4492</name>
</gene>
<feature type="active site" description="Charge relay system" evidence="7">
    <location>
        <position position="183"/>
    </location>
</feature>
<dbReference type="GO" id="GO:0004252">
    <property type="term" value="F:serine-type endopeptidase activity"/>
    <property type="evidence" value="ECO:0007669"/>
    <property type="project" value="UniProtKB-UniRule"/>
</dbReference>
<dbReference type="InterPro" id="IPR022398">
    <property type="entry name" value="Peptidase_S8_His-AS"/>
</dbReference>
<reference evidence="12" key="1">
    <citation type="submission" date="2021-01" db="EMBL/GenBank/DDBJ databases">
        <authorList>
            <person name="Corre E."/>
            <person name="Pelletier E."/>
            <person name="Niang G."/>
            <person name="Scheremetjew M."/>
            <person name="Finn R."/>
            <person name="Kale V."/>
            <person name="Holt S."/>
            <person name="Cochrane G."/>
            <person name="Meng A."/>
            <person name="Brown T."/>
            <person name="Cohen L."/>
        </authorList>
    </citation>
    <scope>NUCLEOTIDE SEQUENCE</scope>
    <source>
        <strain evidence="12">WS</strain>
    </source>
</reference>
<dbReference type="GO" id="GO:0005615">
    <property type="term" value="C:extracellular space"/>
    <property type="evidence" value="ECO:0007669"/>
    <property type="project" value="TreeGrafter"/>
</dbReference>
<keyword evidence="3 7" id="KW-0378">Hydrolase</keyword>
<evidence type="ECO:0000256" key="4">
    <source>
        <dbReference type="ARBA" id="ARBA00022825"/>
    </source>
</evidence>
<evidence type="ECO:0000256" key="2">
    <source>
        <dbReference type="ARBA" id="ARBA00022670"/>
    </source>
</evidence>
<evidence type="ECO:0000259" key="11">
    <source>
        <dbReference type="PROSITE" id="PS50026"/>
    </source>
</evidence>
<evidence type="ECO:0000256" key="3">
    <source>
        <dbReference type="ARBA" id="ARBA00022801"/>
    </source>
</evidence>
<sequence length="709" mass="75251">MSSSPFSSLFTASVCILIAFLLSSVVSQEFLNNIIKFGSPEARETYVRLLQRQDPQVQVMRIDKIFTGLITVHSSIGTFDSEKERLNRMFVASPGLAILGFERDQVMSIAQTTESNAPWHLDRIDQRELPLNGLFRYHTPRRRVNVYIVDTGIRTSHSEFGGRARAAYSAVPGQAAGQDCNGHGTHVAGLVGGRTYGANKSANLWDVRVLGCNGQGATSGILRALDWIASNARKPAVINMSLGGGYSSSLNDGVDALARSGILPVVASGNEASDACRKSPSSAAAALTVGASTTSDTRSSFSNYGRCVDVYSPGSNILSAGIRSDRSTARMSGTSMASPITAGVASALLAANPNINAGQLKDLIVRKGTTSVRSTIQPLLYFPLAPQVRQCPTGYTGDNCEVSLCFSVPATDRQNVCSGNGRCISPNRCVCESGFSGPTCANARRPLQPEQPDEPEPEPVQPEPEPEPGQPSVQPGTGKVIALISGAPTRTVRLTADASVTLDASVSHLTQSFQTHICKSTQNASTSSIASTVYSEWIPVVGTLGYEETITEASVERQVRLIRTLWNNTGNEDEQGGGASIEGSTGNDNQGSPMSPRSSGRSRSDAKEGEATAPTTSSPQQPGEGTATTPSPAEDSESMLSFRWLCTSELTNSAQNPFCKDAQFEQTSALTLSSDQLTKMKGLGPVLFTVVVQYENFISEAHVVMEVQA</sequence>
<keyword evidence="10" id="KW-0732">Signal</keyword>
<keyword evidence="2 7" id="KW-0645">Protease</keyword>
<dbReference type="PROSITE" id="PS01186">
    <property type="entry name" value="EGF_2"/>
    <property type="match status" value="1"/>
</dbReference>
<comment type="caution">
    <text evidence="6">Lacks conserved residue(s) required for the propagation of feature annotation.</text>
</comment>
<dbReference type="Gene3D" id="2.10.25.10">
    <property type="entry name" value="Laminin"/>
    <property type="match status" value="1"/>
</dbReference>
<dbReference type="CDD" id="cd00054">
    <property type="entry name" value="EGF_CA"/>
    <property type="match status" value="1"/>
</dbReference>
<feature type="active site" description="Charge relay system" evidence="7">
    <location>
        <position position="150"/>
    </location>
</feature>
<dbReference type="PROSITE" id="PS00138">
    <property type="entry name" value="SUBTILASE_SER"/>
    <property type="match status" value="1"/>
</dbReference>
<dbReference type="PROSITE" id="PS00022">
    <property type="entry name" value="EGF_1"/>
    <property type="match status" value="1"/>
</dbReference>
<name>A0A7S1PGX9_9EUKA</name>
<dbReference type="InterPro" id="IPR015500">
    <property type="entry name" value="Peptidase_S8_subtilisin-rel"/>
</dbReference>
<dbReference type="InterPro" id="IPR013111">
    <property type="entry name" value="EGF_extracell"/>
</dbReference>
<dbReference type="GO" id="GO:0006508">
    <property type="term" value="P:proteolysis"/>
    <property type="evidence" value="ECO:0007669"/>
    <property type="project" value="UniProtKB-KW"/>
</dbReference>
<evidence type="ECO:0000256" key="10">
    <source>
        <dbReference type="SAM" id="SignalP"/>
    </source>
</evidence>
<evidence type="ECO:0000256" key="5">
    <source>
        <dbReference type="ARBA" id="ARBA00023157"/>
    </source>
</evidence>
<protein>
    <recommendedName>
        <fullName evidence="11">EGF-like domain-containing protein</fullName>
    </recommendedName>
</protein>
<feature type="compositionally biased region" description="Low complexity" evidence="9">
    <location>
        <begin position="591"/>
        <end position="601"/>
    </location>
</feature>
<proteinExistence type="inferred from homology"/>
<feature type="disulfide bond" evidence="6">
    <location>
        <begin position="431"/>
        <end position="440"/>
    </location>
</feature>
<feature type="chain" id="PRO_5031151933" description="EGF-like domain-containing protein" evidence="10">
    <location>
        <begin position="28"/>
        <end position="709"/>
    </location>
</feature>
<dbReference type="PRINTS" id="PR00723">
    <property type="entry name" value="SUBTILISIN"/>
</dbReference>
<dbReference type="PROSITE" id="PS00137">
    <property type="entry name" value="SUBTILASE_HIS"/>
    <property type="match status" value="1"/>
</dbReference>
<dbReference type="InterPro" id="IPR000742">
    <property type="entry name" value="EGF"/>
</dbReference>
<dbReference type="InterPro" id="IPR023828">
    <property type="entry name" value="Peptidase_S8_Ser-AS"/>
</dbReference>
<dbReference type="Pfam" id="PF07974">
    <property type="entry name" value="EGF_2"/>
    <property type="match status" value="1"/>
</dbReference>
<keyword evidence="6" id="KW-0245">EGF-like domain</keyword>
<dbReference type="InterPro" id="IPR034193">
    <property type="entry name" value="PCSK9_ProteinaseK-like"/>
</dbReference>
<comment type="similarity">
    <text evidence="1 7 8">Belongs to the peptidase S8 family.</text>
</comment>
<evidence type="ECO:0000256" key="1">
    <source>
        <dbReference type="ARBA" id="ARBA00011073"/>
    </source>
</evidence>
<feature type="compositionally biased region" description="Polar residues" evidence="9">
    <location>
        <begin position="613"/>
        <end position="631"/>
    </location>
</feature>
<dbReference type="AlphaFoldDB" id="A0A7S1PGX9"/>
<feature type="signal peptide" evidence="10">
    <location>
        <begin position="1"/>
        <end position="27"/>
    </location>
</feature>
<dbReference type="PROSITE" id="PS50026">
    <property type="entry name" value="EGF_3"/>
    <property type="match status" value="1"/>
</dbReference>
<dbReference type="InterPro" id="IPR000209">
    <property type="entry name" value="Peptidase_S8/S53_dom"/>
</dbReference>
<dbReference type="InterPro" id="IPR050131">
    <property type="entry name" value="Peptidase_S8_subtilisin-like"/>
</dbReference>
<feature type="region of interest" description="Disordered" evidence="9">
    <location>
        <begin position="568"/>
        <end position="637"/>
    </location>
</feature>
<evidence type="ECO:0000256" key="9">
    <source>
        <dbReference type="SAM" id="MobiDB-lite"/>
    </source>
</evidence>
<keyword evidence="4 7" id="KW-0720">Serine protease</keyword>
<dbReference type="CDD" id="cd04077">
    <property type="entry name" value="Peptidases_S8_PCSK9_ProteinaseK_like"/>
    <property type="match status" value="1"/>
</dbReference>
<dbReference type="Gene3D" id="3.40.50.200">
    <property type="entry name" value="Peptidase S8/S53 domain"/>
    <property type="match status" value="1"/>
</dbReference>
<dbReference type="PANTHER" id="PTHR43806">
    <property type="entry name" value="PEPTIDASE S8"/>
    <property type="match status" value="1"/>
</dbReference>
<feature type="compositionally biased region" description="Pro residues" evidence="9">
    <location>
        <begin position="458"/>
        <end position="469"/>
    </location>
</feature>
<evidence type="ECO:0000256" key="6">
    <source>
        <dbReference type="PROSITE-ProRule" id="PRU00076"/>
    </source>
</evidence>
<dbReference type="EMBL" id="HBGD01005424">
    <property type="protein sequence ID" value="CAD9081252.1"/>
    <property type="molecule type" value="Transcribed_RNA"/>
</dbReference>